<protein>
    <submittedName>
        <fullName evidence="1">Uncharacterized protein</fullName>
    </submittedName>
</protein>
<name>A0A426YT29_ENSVE</name>
<organism evidence="1 2">
    <name type="scientific">Ensete ventricosum</name>
    <name type="common">Abyssinian banana</name>
    <name type="synonym">Musa ensete</name>
    <dbReference type="NCBI Taxonomy" id="4639"/>
    <lineage>
        <taxon>Eukaryota</taxon>
        <taxon>Viridiplantae</taxon>
        <taxon>Streptophyta</taxon>
        <taxon>Embryophyta</taxon>
        <taxon>Tracheophyta</taxon>
        <taxon>Spermatophyta</taxon>
        <taxon>Magnoliopsida</taxon>
        <taxon>Liliopsida</taxon>
        <taxon>Zingiberales</taxon>
        <taxon>Musaceae</taxon>
        <taxon>Ensete</taxon>
    </lineage>
</organism>
<dbReference type="EMBL" id="AMZH03010357">
    <property type="protein sequence ID" value="RRT54900.1"/>
    <property type="molecule type" value="Genomic_DNA"/>
</dbReference>
<sequence length="152" mass="16845">MIWVFFPLGLEADLRVKAAFWLLLNCGPDISLSRRGAVASSSWATDYNINLSSDRLSCACCARSESVESDDNVSSSCWVGSTLRYGVVDFFEMIEGVSDRVSGGSCASRLGSRWRDCDLRDGHDSRSRWDWLLGRPVGEETGNTILRHGPFL</sequence>
<dbReference type="AlphaFoldDB" id="A0A426YT29"/>
<proteinExistence type="predicted"/>
<evidence type="ECO:0000313" key="1">
    <source>
        <dbReference type="EMBL" id="RRT54900.1"/>
    </source>
</evidence>
<reference evidence="1 2" key="1">
    <citation type="journal article" date="2014" name="Agronomy (Basel)">
        <title>A Draft Genome Sequence for Ensete ventricosum, the Drought-Tolerant Tree Against Hunger.</title>
        <authorList>
            <person name="Harrison J."/>
            <person name="Moore K.A."/>
            <person name="Paszkiewicz K."/>
            <person name="Jones T."/>
            <person name="Grant M."/>
            <person name="Ambacheew D."/>
            <person name="Muzemil S."/>
            <person name="Studholme D.J."/>
        </authorList>
    </citation>
    <scope>NUCLEOTIDE SEQUENCE [LARGE SCALE GENOMIC DNA]</scope>
</reference>
<comment type="caution">
    <text evidence="1">The sequence shown here is derived from an EMBL/GenBank/DDBJ whole genome shotgun (WGS) entry which is preliminary data.</text>
</comment>
<evidence type="ECO:0000313" key="2">
    <source>
        <dbReference type="Proteomes" id="UP000287651"/>
    </source>
</evidence>
<dbReference type="Proteomes" id="UP000287651">
    <property type="component" value="Unassembled WGS sequence"/>
</dbReference>
<gene>
    <name evidence="1" type="ORF">B296_00048816</name>
</gene>
<accession>A0A426YT29</accession>